<proteinExistence type="predicted"/>
<keyword evidence="3" id="KW-1185">Reference proteome</keyword>
<dbReference type="RefSeq" id="XP_020069262.1">
    <property type="nucleotide sequence ID" value="XM_020215548.1"/>
</dbReference>
<keyword evidence="1" id="KW-0812">Transmembrane</keyword>
<evidence type="ECO:0000256" key="1">
    <source>
        <dbReference type="SAM" id="Phobius"/>
    </source>
</evidence>
<dbReference type="GeneID" id="30989944"/>
<organism evidence="2 3">
    <name type="scientific">Cyberlindnera jadinii (strain ATCC 18201 / CBS 1600 / BCRC 20928 / JCM 3617 / NBRC 0987 / NRRL Y-1542)</name>
    <name type="common">Torula yeast</name>
    <name type="synonym">Candida utilis</name>
    <dbReference type="NCBI Taxonomy" id="983966"/>
    <lineage>
        <taxon>Eukaryota</taxon>
        <taxon>Fungi</taxon>
        <taxon>Dikarya</taxon>
        <taxon>Ascomycota</taxon>
        <taxon>Saccharomycotina</taxon>
        <taxon>Saccharomycetes</taxon>
        <taxon>Phaffomycetales</taxon>
        <taxon>Phaffomycetaceae</taxon>
        <taxon>Cyberlindnera</taxon>
    </lineage>
</organism>
<gene>
    <name evidence="2" type="ORF">CYBJADRAFT_168888</name>
</gene>
<accession>A0A1E4RY56</accession>
<feature type="transmembrane region" description="Helical" evidence="1">
    <location>
        <begin position="36"/>
        <end position="53"/>
    </location>
</feature>
<evidence type="ECO:0000313" key="3">
    <source>
        <dbReference type="Proteomes" id="UP000094389"/>
    </source>
</evidence>
<reference evidence="2 3" key="1">
    <citation type="journal article" date="2016" name="Proc. Natl. Acad. Sci. U.S.A.">
        <title>Comparative genomics of biotechnologically important yeasts.</title>
        <authorList>
            <person name="Riley R."/>
            <person name="Haridas S."/>
            <person name="Wolfe K.H."/>
            <person name="Lopes M.R."/>
            <person name="Hittinger C.T."/>
            <person name="Goeker M."/>
            <person name="Salamov A.A."/>
            <person name="Wisecaver J.H."/>
            <person name="Long T.M."/>
            <person name="Calvey C.H."/>
            <person name="Aerts A.L."/>
            <person name="Barry K.W."/>
            <person name="Choi C."/>
            <person name="Clum A."/>
            <person name="Coughlan A.Y."/>
            <person name="Deshpande S."/>
            <person name="Douglass A.P."/>
            <person name="Hanson S.J."/>
            <person name="Klenk H.-P."/>
            <person name="LaButti K.M."/>
            <person name="Lapidus A."/>
            <person name="Lindquist E.A."/>
            <person name="Lipzen A.M."/>
            <person name="Meier-Kolthoff J.P."/>
            <person name="Ohm R.A."/>
            <person name="Otillar R.P."/>
            <person name="Pangilinan J.L."/>
            <person name="Peng Y."/>
            <person name="Rokas A."/>
            <person name="Rosa C.A."/>
            <person name="Scheuner C."/>
            <person name="Sibirny A.A."/>
            <person name="Slot J.C."/>
            <person name="Stielow J.B."/>
            <person name="Sun H."/>
            <person name="Kurtzman C.P."/>
            <person name="Blackwell M."/>
            <person name="Grigoriev I.V."/>
            <person name="Jeffries T.W."/>
        </authorList>
    </citation>
    <scope>NUCLEOTIDE SEQUENCE [LARGE SCALE GENOMIC DNA]</scope>
    <source>
        <strain evidence="3">ATCC 18201 / CBS 1600 / BCRC 20928 / JCM 3617 / NBRC 0987 / NRRL Y-1542</strain>
    </source>
</reference>
<keyword evidence="1" id="KW-0472">Membrane</keyword>
<evidence type="ECO:0000313" key="2">
    <source>
        <dbReference type="EMBL" id="ODV72223.1"/>
    </source>
</evidence>
<dbReference type="Proteomes" id="UP000094389">
    <property type="component" value="Unassembled WGS sequence"/>
</dbReference>
<sequence>MSHSQIQQVLAVKAHEVASATSAHASASAHGSRQDLSLFFYIFLTVLVIYYSSHRSIISKRRHDIPLL</sequence>
<name>A0A1E4RY56_CYBJN</name>
<protein>
    <submittedName>
        <fullName evidence="2">Uncharacterized protein</fullName>
    </submittedName>
</protein>
<dbReference type="EMBL" id="KV453936">
    <property type="protein sequence ID" value="ODV72223.1"/>
    <property type="molecule type" value="Genomic_DNA"/>
</dbReference>
<keyword evidence="1" id="KW-1133">Transmembrane helix</keyword>
<dbReference type="AlphaFoldDB" id="A0A1E4RY56"/>